<evidence type="ECO:0000256" key="1">
    <source>
        <dbReference type="SAM" id="MobiDB-lite"/>
    </source>
</evidence>
<sequence length="64" mass="6869">MGDVPEGSVPAERAAPKPRDPDAPWGEDVRELLDDLGSRPVAEHPDVVDAVQARLAERLADPES</sequence>
<dbReference type="STRING" id="545619.SAMN04489860_1911"/>
<protein>
    <submittedName>
        <fullName evidence="2">Uncharacterized protein</fullName>
    </submittedName>
</protein>
<evidence type="ECO:0000313" key="3">
    <source>
        <dbReference type="Proteomes" id="UP000185663"/>
    </source>
</evidence>
<dbReference type="RefSeq" id="WP_083372360.1">
    <property type="nucleotide sequence ID" value="NZ_LT629776.1"/>
</dbReference>
<name>A0A1H1TKG4_9CELL</name>
<dbReference type="EMBL" id="LT629776">
    <property type="protein sequence ID" value="SDS60009.1"/>
    <property type="molecule type" value="Genomic_DNA"/>
</dbReference>
<organism evidence="2 3">
    <name type="scientific">Paraoerskovia marina</name>
    <dbReference type="NCBI Taxonomy" id="545619"/>
    <lineage>
        <taxon>Bacteria</taxon>
        <taxon>Bacillati</taxon>
        <taxon>Actinomycetota</taxon>
        <taxon>Actinomycetes</taxon>
        <taxon>Micrococcales</taxon>
        <taxon>Cellulomonadaceae</taxon>
        <taxon>Paraoerskovia</taxon>
    </lineage>
</organism>
<gene>
    <name evidence="2" type="ORF">SAMN04489860_1911</name>
</gene>
<evidence type="ECO:0000313" key="2">
    <source>
        <dbReference type="EMBL" id="SDS60009.1"/>
    </source>
</evidence>
<reference evidence="3" key="1">
    <citation type="submission" date="2016-10" db="EMBL/GenBank/DDBJ databases">
        <authorList>
            <person name="Varghese N."/>
            <person name="Submissions S."/>
        </authorList>
    </citation>
    <scope>NUCLEOTIDE SEQUENCE [LARGE SCALE GENOMIC DNA]</scope>
    <source>
        <strain evidence="3">DSM 22126</strain>
    </source>
</reference>
<dbReference type="Proteomes" id="UP000185663">
    <property type="component" value="Chromosome I"/>
</dbReference>
<feature type="region of interest" description="Disordered" evidence="1">
    <location>
        <begin position="1"/>
        <end position="27"/>
    </location>
</feature>
<dbReference type="AlphaFoldDB" id="A0A1H1TKG4"/>
<keyword evidence="3" id="KW-1185">Reference proteome</keyword>
<proteinExistence type="predicted"/>
<accession>A0A1H1TKG4</accession>
<feature type="compositionally biased region" description="Basic and acidic residues" evidence="1">
    <location>
        <begin position="14"/>
        <end position="27"/>
    </location>
</feature>